<accession>A0ABR0R1T5</accession>
<reference evidence="2 3" key="1">
    <citation type="submission" date="2023-03" db="EMBL/GenBank/DDBJ databases">
        <title>WGS of Gossypium arboreum.</title>
        <authorList>
            <person name="Yu D."/>
        </authorList>
    </citation>
    <scope>NUCLEOTIDE SEQUENCE [LARGE SCALE GENOMIC DNA]</scope>
    <source>
        <tissue evidence="2">Leaf</tissue>
    </source>
</reference>
<sequence length="80" mass="9332">MVRIKHSNREGSNYRGSGSRRVYEGDKEGDGARPSGYGVVHNSDIVWPYNASDDLVVVLVRRKKEPPHFFYTYCKQRMRR</sequence>
<evidence type="ECO:0000313" key="2">
    <source>
        <dbReference type="EMBL" id="KAK5845450.1"/>
    </source>
</evidence>
<proteinExistence type="predicted"/>
<feature type="compositionally biased region" description="Basic and acidic residues" evidence="1">
    <location>
        <begin position="21"/>
        <end position="31"/>
    </location>
</feature>
<evidence type="ECO:0000256" key="1">
    <source>
        <dbReference type="SAM" id="MobiDB-lite"/>
    </source>
</evidence>
<gene>
    <name evidence="2" type="ORF">PVK06_001637</name>
</gene>
<keyword evidence="3" id="KW-1185">Reference proteome</keyword>
<dbReference type="Proteomes" id="UP001358586">
    <property type="component" value="Chromosome 1"/>
</dbReference>
<dbReference type="EMBL" id="JARKNE010000001">
    <property type="protein sequence ID" value="KAK5845450.1"/>
    <property type="molecule type" value="Genomic_DNA"/>
</dbReference>
<organism evidence="2 3">
    <name type="scientific">Gossypium arboreum</name>
    <name type="common">Tree cotton</name>
    <name type="synonym">Gossypium nanking</name>
    <dbReference type="NCBI Taxonomy" id="29729"/>
    <lineage>
        <taxon>Eukaryota</taxon>
        <taxon>Viridiplantae</taxon>
        <taxon>Streptophyta</taxon>
        <taxon>Embryophyta</taxon>
        <taxon>Tracheophyta</taxon>
        <taxon>Spermatophyta</taxon>
        <taxon>Magnoliopsida</taxon>
        <taxon>eudicotyledons</taxon>
        <taxon>Gunneridae</taxon>
        <taxon>Pentapetalae</taxon>
        <taxon>rosids</taxon>
        <taxon>malvids</taxon>
        <taxon>Malvales</taxon>
        <taxon>Malvaceae</taxon>
        <taxon>Malvoideae</taxon>
        <taxon>Gossypium</taxon>
    </lineage>
</organism>
<comment type="caution">
    <text evidence="2">The sequence shown here is derived from an EMBL/GenBank/DDBJ whole genome shotgun (WGS) entry which is preliminary data.</text>
</comment>
<protein>
    <submittedName>
        <fullName evidence="2">Uncharacterized protein</fullName>
    </submittedName>
</protein>
<evidence type="ECO:0000313" key="3">
    <source>
        <dbReference type="Proteomes" id="UP001358586"/>
    </source>
</evidence>
<feature type="region of interest" description="Disordered" evidence="1">
    <location>
        <begin position="1"/>
        <end position="36"/>
    </location>
</feature>
<name>A0ABR0R1T5_GOSAR</name>